<sequence length="172" mass="19703">MRTRAAPVWWPVKASGIRELGKTMLTTDKGDGKGFARTIQKPCDPWDLRGKAPATEPNAPLWDLSLDLSLYSCYSHLAIVRMKSNLVNKLAHYDTWLVEARHSFVAIVSRTQKTPRAIQNTQGPCFWIRIEVYLGLCALEVSLRPFLEPDTSRDHFFNHATKFHIQTKRPRN</sequence>
<gene>
    <name evidence="1" type="ORF">VNO77_34274</name>
</gene>
<evidence type="ECO:0000313" key="1">
    <source>
        <dbReference type="EMBL" id="KAK7315706.1"/>
    </source>
</evidence>
<accession>A0AAN9KF98</accession>
<evidence type="ECO:0000313" key="2">
    <source>
        <dbReference type="Proteomes" id="UP001367508"/>
    </source>
</evidence>
<dbReference type="Proteomes" id="UP001367508">
    <property type="component" value="Unassembled WGS sequence"/>
</dbReference>
<comment type="caution">
    <text evidence="1">The sequence shown here is derived from an EMBL/GenBank/DDBJ whole genome shotgun (WGS) entry which is preliminary data.</text>
</comment>
<name>A0AAN9KF98_CANGL</name>
<reference evidence="1 2" key="1">
    <citation type="submission" date="2024-01" db="EMBL/GenBank/DDBJ databases">
        <title>The genomes of 5 underutilized Papilionoideae crops provide insights into root nodulation and disease resistanc.</title>
        <authorList>
            <person name="Jiang F."/>
        </authorList>
    </citation>
    <scope>NUCLEOTIDE SEQUENCE [LARGE SCALE GENOMIC DNA]</scope>
    <source>
        <strain evidence="1">LVBAO_FW01</strain>
        <tissue evidence="1">Leaves</tissue>
    </source>
</reference>
<dbReference type="EMBL" id="JAYMYQ010000008">
    <property type="protein sequence ID" value="KAK7315706.1"/>
    <property type="molecule type" value="Genomic_DNA"/>
</dbReference>
<organism evidence="1 2">
    <name type="scientific">Canavalia gladiata</name>
    <name type="common">Sword bean</name>
    <name type="synonym">Dolichos gladiatus</name>
    <dbReference type="NCBI Taxonomy" id="3824"/>
    <lineage>
        <taxon>Eukaryota</taxon>
        <taxon>Viridiplantae</taxon>
        <taxon>Streptophyta</taxon>
        <taxon>Embryophyta</taxon>
        <taxon>Tracheophyta</taxon>
        <taxon>Spermatophyta</taxon>
        <taxon>Magnoliopsida</taxon>
        <taxon>eudicotyledons</taxon>
        <taxon>Gunneridae</taxon>
        <taxon>Pentapetalae</taxon>
        <taxon>rosids</taxon>
        <taxon>fabids</taxon>
        <taxon>Fabales</taxon>
        <taxon>Fabaceae</taxon>
        <taxon>Papilionoideae</taxon>
        <taxon>50 kb inversion clade</taxon>
        <taxon>NPAAA clade</taxon>
        <taxon>indigoferoid/millettioid clade</taxon>
        <taxon>Phaseoleae</taxon>
        <taxon>Canavalia</taxon>
    </lineage>
</organism>
<dbReference type="AlphaFoldDB" id="A0AAN9KF98"/>
<keyword evidence="2" id="KW-1185">Reference proteome</keyword>
<proteinExistence type="predicted"/>
<protein>
    <submittedName>
        <fullName evidence="1">Uncharacterized protein</fullName>
    </submittedName>
</protein>